<protein>
    <submittedName>
        <fullName evidence="1">(California timema) hypothetical protein</fullName>
    </submittedName>
</protein>
<sequence>MHAYLRDNVRLYHSLYIRKYSIRYVINHSNTYYSLLKRHLGLYQINLFCLQLFMQHKHKKQKHMIVFALRITELELLESKITAVNNKTVFITHPTETTYYKGQSLIPSCTACPPPHPPFHMGTPILILPLSSDPPAKLACYTSDILHAFLSR</sequence>
<dbReference type="AlphaFoldDB" id="A0A7R9P5E3"/>
<name>A0A7R9P5E3_TIMCA</name>
<gene>
    <name evidence="1" type="ORF">TCMB3V08_LOCUS3382</name>
</gene>
<evidence type="ECO:0000313" key="1">
    <source>
        <dbReference type="EMBL" id="CAD7570686.1"/>
    </source>
</evidence>
<accession>A0A7R9P5E3</accession>
<organism evidence="1">
    <name type="scientific">Timema californicum</name>
    <name type="common">California timema</name>
    <name type="synonym">Walking stick</name>
    <dbReference type="NCBI Taxonomy" id="61474"/>
    <lineage>
        <taxon>Eukaryota</taxon>
        <taxon>Metazoa</taxon>
        <taxon>Ecdysozoa</taxon>
        <taxon>Arthropoda</taxon>
        <taxon>Hexapoda</taxon>
        <taxon>Insecta</taxon>
        <taxon>Pterygota</taxon>
        <taxon>Neoptera</taxon>
        <taxon>Polyneoptera</taxon>
        <taxon>Phasmatodea</taxon>
        <taxon>Timematodea</taxon>
        <taxon>Timematoidea</taxon>
        <taxon>Timematidae</taxon>
        <taxon>Timema</taxon>
    </lineage>
</organism>
<proteinExistence type="predicted"/>
<reference evidence="1" key="1">
    <citation type="submission" date="2020-11" db="EMBL/GenBank/DDBJ databases">
        <authorList>
            <person name="Tran Van P."/>
        </authorList>
    </citation>
    <scope>NUCLEOTIDE SEQUENCE</scope>
</reference>
<dbReference type="EMBL" id="OE180158">
    <property type="protein sequence ID" value="CAD7570686.1"/>
    <property type="molecule type" value="Genomic_DNA"/>
</dbReference>